<keyword evidence="7" id="KW-1185">Reference proteome</keyword>
<dbReference type="GO" id="GO:0004357">
    <property type="term" value="F:glutamate-cysteine ligase activity"/>
    <property type="evidence" value="ECO:0007669"/>
    <property type="project" value="UniProtKB-EC"/>
</dbReference>
<evidence type="ECO:0000256" key="5">
    <source>
        <dbReference type="HAMAP-Rule" id="MF_01609"/>
    </source>
</evidence>
<keyword evidence="2 5" id="KW-0547">Nucleotide-binding</keyword>
<dbReference type="InterPro" id="IPR011793">
    <property type="entry name" value="YbdK"/>
</dbReference>
<dbReference type="AlphaFoldDB" id="A0A2A8D8K8"/>
<name>A0A2A8D8K8_9MICC</name>
<comment type="catalytic activity">
    <reaction evidence="4 5">
        <text>L-cysteine + L-glutamate + ATP = gamma-L-glutamyl-L-cysteine + ADP + phosphate + H(+)</text>
        <dbReference type="Rhea" id="RHEA:13285"/>
        <dbReference type="ChEBI" id="CHEBI:15378"/>
        <dbReference type="ChEBI" id="CHEBI:29985"/>
        <dbReference type="ChEBI" id="CHEBI:30616"/>
        <dbReference type="ChEBI" id="CHEBI:35235"/>
        <dbReference type="ChEBI" id="CHEBI:43474"/>
        <dbReference type="ChEBI" id="CHEBI:58173"/>
        <dbReference type="ChEBI" id="CHEBI:456216"/>
        <dbReference type="EC" id="6.3.2.2"/>
    </reaction>
</comment>
<comment type="similarity">
    <text evidence="5">Belongs to the glutamate--cysteine ligase type 2 family. YbdK subfamily.</text>
</comment>
<comment type="caution">
    <text evidence="6">The sequence shown here is derived from an EMBL/GenBank/DDBJ whole genome shotgun (WGS) entry which is preliminary data.</text>
</comment>
<dbReference type="Gene3D" id="3.30.590.20">
    <property type="match status" value="1"/>
</dbReference>
<protein>
    <recommendedName>
        <fullName evidence="5">Putative glutamate--cysteine ligase 2</fullName>
        <ecNumber evidence="5">6.3.2.2</ecNumber>
    </recommendedName>
    <alternativeName>
        <fullName evidence="5">Gamma-glutamylcysteine synthetase 2</fullName>
        <shortName evidence="5">GCS 2</shortName>
        <shortName evidence="5">Gamma-GCS 2</shortName>
    </alternativeName>
</protein>
<dbReference type="Pfam" id="PF04107">
    <property type="entry name" value="GCS2"/>
    <property type="match status" value="1"/>
</dbReference>
<evidence type="ECO:0000256" key="2">
    <source>
        <dbReference type="ARBA" id="ARBA00022741"/>
    </source>
</evidence>
<keyword evidence="1 5" id="KW-0436">Ligase</keyword>
<reference evidence="6" key="1">
    <citation type="submission" date="2017-10" db="EMBL/GenBank/DDBJ databases">
        <title>Kefir isolates.</title>
        <authorList>
            <person name="Kim Y."/>
            <person name="Blasche S."/>
        </authorList>
    </citation>
    <scope>NUCLEOTIDE SEQUENCE [LARGE SCALE GENOMIC DNA]</scope>
    <source>
        <strain evidence="6">OG2-2</strain>
    </source>
</reference>
<dbReference type="GO" id="GO:0042398">
    <property type="term" value="P:modified amino acid biosynthetic process"/>
    <property type="evidence" value="ECO:0007669"/>
    <property type="project" value="InterPro"/>
</dbReference>
<dbReference type="SUPFAM" id="SSF55931">
    <property type="entry name" value="Glutamine synthetase/guanido kinase"/>
    <property type="match status" value="1"/>
</dbReference>
<evidence type="ECO:0000313" key="7">
    <source>
        <dbReference type="Proteomes" id="UP000219947"/>
    </source>
</evidence>
<gene>
    <name evidence="6" type="ORF">CRM92_04145</name>
</gene>
<accession>A0A2A8D8K8</accession>
<evidence type="ECO:0000256" key="3">
    <source>
        <dbReference type="ARBA" id="ARBA00022840"/>
    </source>
</evidence>
<sequence length="382" mass="43287">MISFASSAQSTLGVEWEIALIDQHTGELVARAQEVLTRVSERYPELLEPSLDHAHVAGEFLENTLEIITGVCTTVPQACQQLISVTDKIREVTDELGLDFYAAGTHPTAHWQEQQVSAKKRYQRVVGRGQYWGRHMVIFGVHVHVGVDSRDKALPLVAALTNYCAHLLGLSVSSPYWDSVDTGYGSHRTMLYQQLPSNGLPFHFENWQEYSDYLHALVKTGAILEVSEDRWDVRPVPRYGTLEMRYCDGLPSIRDVAAVTALTQCLVEFFSRKIETGEKIEVLNPWHAQENKWRAARYGLDTEIIVSNEPQVRPLREDIELLVTQLEDVARDLDCLPELQHVRNMLAEGTGADRQRAIYEKTGSFHEVIRDVALQSRARPIR</sequence>
<comment type="function">
    <text evidence="5">ATP-dependent carboxylate-amine ligase which exhibits weak glutamate--cysteine ligase activity.</text>
</comment>
<proteinExistence type="inferred from homology"/>
<dbReference type="InterPro" id="IPR014746">
    <property type="entry name" value="Gln_synth/guanido_kin_cat_dom"/>
</dbReference>
<dbReference type="NCBIfam" id="NF010043">
    <property type="entry name" value="PRK13517.1-3"/>
    <property type="match status" value="1"/>
</dbReference>
<evidence type="ECO:0000256" key="1">
    <source>
        <dbReference type="ARBA" id="ARBA00022598"/>
    </source>
</evidence>
<dbReference type="PANTHER" id="PTHR36510:SF1">
    <property type="entry name" value="GLUTAMATE--CYSTEINE LIGASE 2-RELATED"/>
    <property type="match status" value="1"/>
</dbReference>
<dbReference type="InterPro" id="IPR050141">
    <property type="entry name" value="GCL_type2/YbdK_subfam"/>
</dbReference>
<dbReference type="EMBL" id="PDEV01000001">
    <property type="protein sequence ID" value="PEN17211.1"/>
    <property type="molecule type" value="Genomic_DNA"/>
</dbReference>
<dbReference type="EC" id="6.3.2.2" evidence="5"/>
<dbReference type="NCBIfam" id="TIGR02050">
    <property type="entry name" value="gshA_cyan_rel"/>
    <property type="match status" value="1"/>
</dbReference>
<dbReference type="PANTHER" id="PTHR36510">
    <property type="entry name" value="GLUTAMATE--CYSTEINE LIGASE 2-RELATED"/>
    <property type="match status" value="1"/>
</dbReference>
<dbReference type="GO" id="GO:0005524">
    <property type="term" value="F:ATP binding"/>
    <property type="evidence" value="ECO:0007669"/>
    <property type="project" value="UniProtKB-KW"/>
</dbReference>
<dbReference type="HAMAP" id="MF_01609">
    <property type="entry name" value="Glu_cys_ligase_2"/>
    <property type="match status" value="1"/>
</dbReference>
<keyword evidence="3 5" id="KW-0067">ATP-binding</keyword>
<dbReference type="NCBIfam" id="NF010042">
    <property type="entry name" value="PRK13517.1-2"/>
    <property type="match status" value="1"/>
</dbReference>
<organism evidence="6 7">
    <name type="scientific">Rothia dentocariosa</name>
    <dbReference type="NCBI Taxonomy" id="2047"/>
    <lineage>
        <taxon>Bacteria</taxon>
        <taxon>Bacillati</taxon>
        <taxon>Actinomycetota</taxon>
        <taxon>Actinomycetes</taxon>
        <taxon>Micrococcales</taxon>
        <taxon>Micrococcaceae</taxon>
        <taxon>Rothia</taxon>
    </lineage>
</organism>
<dbReference type="Proteomes" id="UP000219947">
    <property type="component" value="Unassembled WGS sequence"/>
</dbReference>
<evidence type="ECO:0000256" key="4">
    <source>
        <dbReference type="ARBA" id="ARBA00048819"/>
    </source>
</evidence>
<dbReference type="InterPro" id="IPR006336">
    <property type="entry name" value="GCS2"/>
</dbReference>
<dbReference type="RefSeq" id="WP_098042446.1">
    <property type="nucleotide sequence ID" value="NZ_PDEV01000001.1"/>
</dbReference>
<evidence type="ECO:0000313" key="6">
    <source>
        <dbReference type="EMBL" id="PEN17211.1"/>
    </source>
</evidence>